<sequence length="615" mass="68428">MAVTPLGDWRSHVYSHVQIQKKDGNVGLLTEINGNIRLLTIQPRSHAAAQRSKGSSLPAIQCFLKLANLTQSPDFIAISHSLDEQESGSRSEAGHRDGDNTKTEGNAQEVLVNGAPVPVSRALYRALESFQRESDPITIWIDALCVNEDDVREKSAQTAQRAAIFSAATRAIVWLGEAADKSDDAMDALGRLVDEQLTPTVQKLWIALRGKLPMVAENATHDHASSEKQPSLDDQLHSLRTSIQLMMNRQYWRRIWSLQELAFTAKGEVSCGNRSLDIDRFFLAAKSLDGILNMATYSKWLASTQIPGIAPTLDTTEPANFSKTPAIRRLTERESFRQNRGWSSGIWWHTTEEPLFSVLARYHIPSARNDSQTRLVTKDPRDLIYAFHGLASDTQELQITTDYSKDYDQVCVDTTMALLRKDPKILQLSQGQTSAGTAPSWIVDWSKVRVPPSSDPAHPFRACGPADERFYRFNTDSPHSIKLTGAFVDTVKTVTKSAPLDVDADSRKELMSLDDLLKQSLDGEGCPYKVDQQLDIPAGMVPEDLFITETGYVGFSYDAGIDAGDRVAVFYGSHVPFLLRRSDETFRIVGEAYVHGIMNGEFMSVHRQESTIRLS</sequence>
<proteinExistence type="predicted"/>
<reference evidence="3" key="1">
    <citation type="submission" date="2021-03" db="EMBL/GenBank/DDBJ databases">
        <title>Revisited historic fungal species revealed as producer of novel bioactive compounds through whole genome sequencing and comparative genomics.</title>
        <authorList>
            <person name="Vignolle G.A."/>
            <person name="Hochenegger N."/>
            <person name="Mach R.L."/>
            <person name="Mach-Aigner A.R."/>
            <person name="Javad Rahimi M."/>
            <person name="Salim K.A."/>
            <person name="Chan C.M."/>
            <person name="Lim L.B.L."/>
            <person name="Cai F."/>
            <person name="Druzhinina I.S."/>
            <person name="U'Ren J.M."/>
            <person name="Derntl C."/>
        </authorList>
    </citation>
    <scope>NUCLEOTIDE SEQUENCE</scope>
    <source>
        <strain evidence="3">TUCIM 5799</strain>
    </source>
</reference>
<evidence type="ECO:0000256" key="1">
    <source>
        <dbReference type="SAM" id="MobiDB-lite"/>
    </source>
</evidence>
<dbReference type="PANTHER" id="PTHR24148:SF73">
    <property type="entry name" value="HET DOMAIN PROTEIN (AFU_ORTHOLOGUE AFUA_8G01020)"/>
    <property type="match status" value="1"/>
</dbReference>
<dbReference type="EMBL" id="JAFIMR010000012">
    <property type="protein sequence ID" value="KAI1871784.1"/>
    <property type="molecule type" value="Genomic_DNA"/>
</dbReference>
<comment type="caution">
    <text evidence="3">The sequence shown here is derived from an EMBL/GenBank/DDBJ whole genome shotgun (WGS) entry which is preliminary data.</text>
</comment>
<name>A0A9Q0ARI5_9PEZI</name>
<dbReference type="InterPro" id="IPR010730">
    <property type="entry name" value="HET"/>
</dbReference>
<dbReference type="AlphaFoldDB" id="A0A9Q0ARI5"/>
<dbReference type="Pfam" id="PF06985">
    <property type="entry name" value="HET"/>
    <property type="match status" value="1"/>
</dbReference>
<dbReference type="Proteomes" id="UP000829685">
    <property type="component" value="Unassembled WGS sequence"/>
</dbReference>
<evidence type="ECO:0000313" key="3">
    <source>
        <dbReference type="EMBL" id="KAI1871784.1"/>
    </source>
</evidence>
<organism evidence="3 4">
    <name type="scientific">Neoarthrinium moseri</name>
    <dbReference type="NCBI Taxonomy" id="1658444"/>
    <lineage>
        <taxon>Eukaryota</taxon>
        <taxon>Fungi</taxon>
        <taxon>Dikarya</taxon>
        <taxon>Ascomycota</taxon>
        <taxon>Pezizomycotina</taxon>
        <taxon>Sordariomycetes</taxon>
        <taxon>Xylariomycetidae</taxon>
        <taxon>Amphisphaeriales</taxon>
        <taxon>Apiosporaceae</taxon>
        <taxon>Neoarthrinium</taxon>
    </lineage>
</organism>
<feature type="region of interest" description="Disordered" evidence="1">
    <location>
        <begin position="82"/>
        <end position="106"/>
    </location>
</feature>
<evidence type="ECO:0000313" key="4">
    <source>
        <dbReference type="Proteomes" id="UP000829685"/>
    </source>
</evidence>
<feature type="domain" description="Heterokaryon incompatibility" evidence="2">
    <location>
        <begin position="77"/>
        <end position="260"/>
    </location>
</feature>
<dbReference type="InterPro" id="IPR052895">
    <property type="entry name" value="HetReg/Transcr_Mod"/>
</dbReference>
<keyword evidence="4" id="KW-1185">Reference proteome</keyword>
<accession>A0A9Q0ARI5</accession>
<dbReference type="Pfam" id="PF26639">
    <property type="entry name" value="Het-6_barrel"/>
    <property type="match status" value="1"/>
</dbReference>
<gene>
    <name evidence="3" type="ORF">JX265_005770</name>
</gene>
<dbReference type="PANTHER" id="PTHR24148">
    <property type="entry name" value="ANKYRIN REPEAT DOMAIN-CONTAINING PROTEIN 39 HOMOLOG-RELATED"/>
    <property type="match status" value="1"/>
</dbReference>
<protein>
    <recommendedName>
        <fullName evidence="2">Heterokaryon incompatibility domain-containing protein</fullName>
    </recommendedName>
</protein>
<evidence type="ECO:0000259" key="2">
    <source>
        <dbReference type="Pfam" id="PF06985"/>
    </source>
</evidence>
<feature type="compositionally biased region" description="Basic and acidic residues" evidence="1">
    <location>
        <begin position="82"/>
        <end position="102"/>
    </location>
</feature>